<dbReference type="EMBL" id="VJXR01000014">
    <property type="protein sequence ID" value="TRW46061.1"/>
    <property type="molecule type" value="Genomic_DNA"/>
</dbReference>
<feature type="domain" description="Histidine kinase/HSP90-like ATPase" evidence="11">
    <location>
        <begin position="342"/>
        <end position="468"/>
    </location>
</feature>
<gene>
    <name evidence="13" type="ORF">FJ693_07120</name>
</gene>
<feature type="domain" description="Signal transduction histidine kinase subgroup 3 dimerisation and phosphoacceptor" evidence="12">
    <location>
        <begin position="230"/>
        <end position="295"/>
    </location>
</feature>
<evidence type="ECO:0000256" key="7">
    <source>
        <dbReference type="ARBA" id="ARBA00022840"/>
    </source>
</evidence>
<dbReference type="GO" id="GO:0046983">
    <property type="term" value="F:protein dimerization activity"/>
    <property type="evidence" value="ECO:0007669"/>
    <property type="project" value="InterPro"/>
</dbReference>
<protein>
    <recommendedName>
        <fullName evidence="2">histidine kinase</fullName>
        <ecNumber evidence="2">2.7.13.3</ecNumber>
    </recommendedName>
</protein>
<evidence type="ECO:0000256" key="3">
    <source>
        <dbReference type="ARBA" id="ARBA00022553"/>
    </source>
</evidence>
<evidence type="ECO:0000256" key="4">
    <source>
        <dbReference type="ARBA" id="ARBA00022679"/>
    </source>
</evidence>
<keyword evidence="10" id="KW-1133">Transmembrane helix</keyword>
<dbReference type="Proteomes" id="UP000318693">
    <property type="component" value="Unassembled WGS sequence"/>
</dbReference>
<dbReference type="PANTHER" id="PTHR24421:SF10">
    <property type="entry name" value="NITRATE_NITRITE SENSOR PROTEIN NARQ"/>
    <property type="match status" value="1"/>
</dbReference>
<name>A0A552WT84_9MICO</name>
<keyword evidence="8" id="KW-0902">Two-component regulatory system</keyword>
<keyword evidence="5" id="KW-0547">Nucleotide-binding</keyword>
<feature type="compositionally biased region" description="Low complexity" evidence="9">
    <location>
        <begin position="1"/>
        <end position="16"/>
    </location>
</feature>
<organism evidence="13 14">
    <name type="scientific">Georgenia yuyongxinii</name>
    <dbReference type="NCBI Taxonomy" id="2589797"/>
    <lineage>
        <taxon>Bacteria</taxon>
        <taxon>Bacillati</taxon>
        <taxon>Actinomycetota</taxon>
        <taxon>Actinomycetes</taxon>
        <taxon>Micrococcales</taxon>
        <taxon>Bogoriellaceae</taxon>
        <taxon>Georgenia</taxon>
    </lineage>
</organism>
<dbReference type="InterPro" id="IPR003594">
    <property type="entry name" value="HATPase_dom"/>
</dbReference>
<feature type="region of interest" description="Disordered" evidence="9">
    <location>
        <begin position="1"/>
        <end position="30"/>
    </location>
</feature>
<dbReference type="PANTHER" id="PTHR24421">
    <property type="entry name" value="NITRATE/NITRITE SENSOR PROTEIN NARX-RELATED"/>
    <property type="match status" value="1"/>
</dbReference>
<dbReference type="InterPro" id="IPR036890">
    <property type="entry name" value="HATPase_C_sf"/>
</dbReference>
<keyword evidence="10" id="KW-0472">Membrane</keyword>
<dbReference type="GO" id="GO:0005524">
    <property type="term" value="F:ATP binding"/>
    <property type="evidence" value="ECO:0007669"/>
    <property type="project" value="UniProtKB-KW"/>
</dbReference>
<evidence type="ECO:0000259" key="12">
    <source>
        <dbReference type="Pfam" id="PF07730"/>
    </source>
</evidence>
<feature type="compositionally biased region" description="Basic and acidic residues" evidence="9">
    <location>
        <begin position="414"/>
        <end position="427"/>
    </location>
</feature>
<dbReference type="GO" id="GO:0000155">
    <property type="term" value="F:phosphorelay sensor kinase activity"/>
    <property type="evidence" value="ECO:0007669"/>
    <property type="project" value="InterPro"/>
</dbReference>
<dbReference type="InterPro" id="IPR011712">
    <property type="entry name" value="Sig_transdc_His_kin_sub3_dim/P"/>
</dbReference>
<reference evidence="13 14" key="1">
    <citation type="submission" date="2019-07" db="EMBL/GenBank/DDBJ databases">
        <title>Georgenia wutianyii sp. nov. and Georgenia *** sp. nov. isolated from plateau pika (Ochotona curzoniae) in the Qinghai-Tibet plateau of China.</title>
        <authorList>
            <person name="Tian Z."/>
        </authorList>
    </citation>
    <scope>NUCLEOTIDE SEQUENCE [LARGE SCALE GENOMIC DNA]</scope>
    <source>
        <strain evidence="13 14">Z446</strain>
    </source>
</reference>
<comment type="catalytic activity">
    <reaction evidence="1">
        <text>ATP + protein L-histidine = ADP + protein N-phospho-L-histidine.</text>
        <dbReference type="EC" id="2.7.13.3"/>
    </reaction>
</comment>
<sequence>MPPASAAQVAPSSAVRPVPPPTSDVRLPADAARDRSAYRGAVAGTVASRRPRRVVDPRVADGAVALALLSWLLLDQAGRAPVPGQRPGDVLAVVLAALLTVPYVLHRRLPLVTAGTVLAALIAYSLRHYAAYPGLSVFVLVLGVALHADRRRSLVVFGASAAALTVSLAVQPPGVTDVSTWVATLLTTVVAWLLGENWRLRRGRVAALQERAVLLEREREERDERAVTAERLRIARELHDNVAHAMSVIAVQAGMGHHVIDTQPAEAKRALAAIESTTRTALVEMRRLLGVLRQEGQGEATLEPPYGLADVPRLVAAAGDGGVRASLQVRGGTRELPAGVNLSAYRIVQEALTNVIKHGGTHARVLLDYTGNELGIEVTDDGAAPGGGIAGSRAGGGGIAGSDDGGDGGGGSDGGDRKGAGGRRGDRLAGGAGHGLIGMRERAAVLGGTFTAGPTPDGGFRVCAHLPLGGPR</sequence>
<evidence type="ECO:0000256" key="5">
    <source>
        <dbReference type="ARBA" id="ARBA00022741"/>
    </source>
</evidence>
<feature type="transmembrane region" description="Helical" evidence="10">
    <location>
        <begin position="155"/>
        <end position="172"/>
    </location>
</feature>
<dbReference type="CDD" id="cd16917">
    <property type="entry name" value="HATPase_UhpB-NarQ-NarX-like"/>
    <property type="match status" value="1"/>
</dbReference>
<evidence type="ECO:0000256" key="6">
    <source>
        <dbReference type="ARBA" id="ARBA00022777"/>
    </source>
</evidence>
<keyword evidence="4" id="KW-0808">Transferase</keyword>
<feature type="transmembrane region" description="Helical" evidence="10">
    <location>
        <begin position="178"/>
        <end position="195"/>
    </location>
</feature>
<dbReference type="InterPro" id="IPR050482">
    <property type="entry name" value="Sensor_HK_TwoCompSys"/>
</dbReference>
<dbReference type="Pfam" id="PF02518">
    <property type="entry name" value="HATPase_c"/>
    <property type="match status" value="1"/>
</dbReference>
<dbReference type="GO" id="GO:0016020">
    <property type="term" value="C:membrane"/>
    <property type="evidence" value="ECO:0007669"/>
    <property type="project" value="InterPro"/>
</dbReference>
<accession>A0A552WT84</accession>
<feature type="transmembrane region" description="Helical" evidence="10">
    <location>
        <begin position="109"/>
        <end position="126"/>
    </location>
</feature>
<dbReference type="AlphaFoldDB" id="A0A552WT84"/>
<feature type="compositionally biased region" description="Gly residues" evidence="9">
    <location>
        <begin position="387"/>
        <end position="400"/>
    </location>
</feature>
<evidence type="ECO:0000259" key="11">
    <source>
        <dbReference type="Pfam" id="PF02518"/>
    </source>
</evidence>
<keyword evidence="6 13" id="KW-0418">Kinase</keyword>
<comment type="caution">
    <text evidence="13">The sequence shown here is derived from an EMBL/GenBank/DDBJ whole genome shotgun (WGS) entry which is preliminary data.</text>
</comment>
<feature type="region of interest" description="Disordered" evidence="9">
    <location>
        <begin position="387"/>
        <end position="434"/>
    </location>
</feature>
<evidence type="ECO:0000256" key="8">
    <source>
        <dbReference type="ARBA" id="ARBA00023012"/>
    </source>
</evidence>
<dbReference type="Pfam" id="PF07730">
    <property type="entry name" value="HisKA_3"/>
    <property type="match status" value="1"/>
</dbReference>
<keyword evidence="7" id="KW-0067">ATP-binding</keyword>
<evidence type="ECO:0000256" key="1">
    <source>
        <dbReference type="ARBA" id="ARBA00000085"/>
    </source>
</evidence>
<dbReference type="SUPFAM" id="SSF55874">
    <property type="entry name" value="ATPase domain of HSP90 chaperone/DNA topoisomerase II/histidine kinase"/>
    <property type="match status" value="1"/>
</dbReference>
<dbReference type="Gene3D" id="3.30.565.10">
    <property type="entry name" value="Histidine kinase-like ATPase, C-terminal domain"/>
    <property type="match status" value="1"/>
</dbReference>
<proteinExistence type="predicted"/>
<evidence type="ECO:0000313" key="14">
    <source>
        <dbReference type="Proteomes" id="UP000318693"/>
    </source>
</evidence>
<keyword evidence="10" id="KW-0812">Transmembrane</keyword>
<dbReference type="EC" id="2.7.13.3" evidence="2"/>
<keyword evidence="14" id="KW-1185">Reference proteome</keyword>
<evidence type="ECO:0000256" key="10">
    <source>
        <dbReference type="SAM" id="Phobius"/>
    </source>
</evidence>
<evidence type="ECO:0000256" key="9">
    <source>
        <dbReference type="SAM" id="MobiDB-lite"/>
    </source>
</evidence>
<evidence type="ECO:0000313" key="13">
    <source>
        <dbReference type="EMBL" id="TRW46061.1"/>
    </source>
</evidence>
<keyword evidence="3" id="KW-0597">Phosphoprotein</keyword>
<feature type="transmembrane region" description="Helical" evidence="10">
    <location>
        <begin position="132"/>
        <end position="148"/>
    </location>
</feature>
<dbReference type="Gene3D" id="1.20.5.1930">
    <property type="match status" value="1"/>
</dbReference>
<evidence type="ECO:0000256" key="2">
    <source>
        <dbReference type="ARBA" id="ARBA00012438"/>
    </source>
</evidence>